<evidence type="ECO:0000313" key="1">
    <source>
        <dbReference type="EMBL" id="SFL06230.1"/>
    </source>
</evidence>
<protein>
    <submittedName>
        <fullName evidence="1">Uncharacterized protein</fullName>
    </submittedName>
</protein>
<organism evidence="1 2">
    <name type="scientific">Methylorubrum salsuginis</name>
    <dbReference type="NCBI Taxonomy" id="414703"/>
    <lineage>
        <taxon>Bacteria</taxon>
        <taxon>Pseudomonadati</taxon>
        <taxon>Pseudomonadota</taxon>
        <taxon>Alphaproteobacteria</taxon>
        <taxon>Hyphomicrobiales</taxon>
        <taxon>Methylobacteriaceae</taxon>
        <taxon>Methylorubrum</taxon>
    </lineage>
</organism>
<dbReference type="EMBL" id="FOSV01000008">
    <property type="protein sequence ID" value="SFL06230.1"/>
    <property type="molecule type" value="Genomic_DNA"/>
</dbReference>
<proteinExistence type="predicted"/>
<accession>A0A1I4EMB9</accession>
<name>A0A1I4EMB9_9HYPH</name>
<keyword evidence="2" id="KW-1185">Reference proteome</keyword>
<dbReference type="Proteomes" id="UP000198804">
    <property type="component" value="Unassembled WGS sequence"/>
</dbReference>
<evidence type="ECO:0000313" key="2">
    <source>
        <dbReference type="Proteomes" id="UP000198804"/>
    </source>
</evidence>
<gene>
    <name evidence="1" type="ORF">SAMN04488125_10854</name>
</gene>
<dbReference type="AlphaFoldDB" id="A0A1I4EMB9"/>
<reference evidence="2" key="1">
    <citation type="submission" date="2016-10" db="EMBL/GenBank/DDBJ databases">
        <authorList>
            <person name="Varghese N."/>
            <person name="Submissions S."/>
        </authorList>
    </citation>
    <scope>NUCLEOTIDE SEQUENCE [LARGE SCALE GENOMIC DNA]</scope>
    <source>
        <strain evidence="2">CGMCC 1.6474</strain>
    </source>
</reference>
<sequence>MRAQSNAPVVLGDYYEDKAVVSVSGVSQVVFKFAAIPSGKFLTVTDVGCMFNQTTAYVRLHLALGSKYGATDNARFHPLRVEMQALIPDIPNAPPSGSNFNLPANFKFGSSSFPSLVFALYEKGGVAGTCFIRGKLSTT</sequence>